<name>A0ABT8WT99_9FLAO</name>
<evidence type="ECO:0000313" key="4">
    <source>
        <dbReference type="Proteomes" id="UP001176806"/>
    </source>
</evidence>
<reference evidence="3" key="1">
    <citation type="submission" date="2023-07" db="EMBL/GenBank/DDBJ databases">
        <title>Two novel species in the genus Flavivirga.</title>
        <authorList>
            <person name="Kwon K."/>
        </authorList>
    </citation>
    <scope>NUCLEOTIDE SEQUENCE</scope>
    <source>
        <strain evidence="3">KACC 14158</strain>
    </source>
</reference>
<dbReference type="Proteomes" id="UP001176806">
    <property type="component" value="Unassembled WGS sequence"/>
</dbReference>
<dbReference type="InterPro" id="IPR004629">
    <property type="entry name" value="WecG_TagA_CpsF"/>
</dbReference>
<dbReference type="CDD" id="cd06533">
    <property type="entry name" value="Glyco_transf_WecG_TagA"/>
    <property type="match status" value="1"/>
</dbReference>
<comment type="caution">
    <text evidence="3">The sequence shown here is derived from an EMBL/GenBank/DDBJ whole genome shotgun (WGS) entry which is preliminary data.</text>
</comment>
<keyword evidence="4" id="KW-1185">Reference proteome</keyword>
<keyword evidence="1" id="KW-0328">Glycosyltransferase</keyword>
<keyword evidence="2" id="KW-0808">Transferase</keyword>
<sequence>MTPIVVKLFNLKSSINNSKNTPFKSIVELDLESVDLKTMGLRNILKNYIFSSDLKDIDLNKRQIINTINPHSYCVSKKDLSFKKALINSDVLLPDGFGIVLATKVLFGKHIKKIAGADIHAHLLKYANLNKKKVFYLGASQNTLKLITKRLKKEYPNIQVASYSPPYKLEFNSKDSKQMIDKVNTFNPDILFVGMTAPKQEKWVQINKHSLCPKTIVSIGAVFDFYAGTVKRSNSFWINLGLEWLPRLIKEPKRLWRRNFISTPLFLISLGKAKLNLS</sequence>
<gene>
    <name evidence="3" type="ORF">Q4Q40_19475</name>
</gene>
<proteinExistence type="predicted"/>
<evidence type="ECO:0000313" key="3">
    <source>
        <dbReference type="EMBL" id="MDO5976386.1"/>
    </source>
</evidence>
<protein>
    <submittedName>
        <fullName evidence="3">WecB/TagA/CpsF family glycosyltransferase</fullName>
    </submittedName>
</protein>
<dbReference type="PANTHER" id="PTHR34136">
    <property type="match status" value="1"/>
</dbReference>
<organism evidence="3 4">
    <name type="scientific">Flavivirga jejuensis</name>
    <dbReference type="NCBI Taxonomy" id="870487"/>
    <lineage>
        <taxon>Bacteria</taxon>
        <taxon>Pseudomonadati</taxon>
        <taxon>Bacteroidota</taxon>
        <taxon>Flavobacteriia</taxon>
        <taxon>Flavobacteriales</taxon>
        <taxon>Flavobacteriaceae</taxon>
        <taxon>Flavivirga</taxon>
    </lineage>
</organism>
<evidence type="ECO:0000256" key="2">
    <source>
        <dbReference type="ARBA" id="ARBA00022679"/>
    </source>
</evidence>
<dbReference type="NCBIfam" id="TIGR00696">
    <property type="entry name" value="wecG_tagA_cpsF"/>
    <property type="match status" value="1"/>
</dbReference>
<evidence type="ECO:0000256" key="1">
    <source>
        <dbReference type="ARBA" id="ARBA00022676"/>
    </source>
</evidence>
<dbReference type="EMBL" id="JAUOEL010000008">
    <property type="protein sequence ID" value="MDO5976386.1"/>
    <property type="molecule type" value="Genomic_DNA"/>
</dbReference>
<dbReference type="PANTHER" id="PTHR34136:SF1">
    <property type="entry name" value="UDP-N-ACETYL-D-MANNOSAMINURONIC ACID TRANSFERASE"/>
    <property type="match status" value="1"/>
</dbReference>
<accession>A0ABT8WT99</accession>
<dbReference type="Pfam" id="PF03808">
    <property type="entry name" value="Glyco_tran_WecG"/>
    <property type="match status" value="1"/>
</dbReference>